<organism evidence="2 3">
    <name type="scientific">Winogradskya consettensis</name>
    <dbReference type="NCBI Taxonomy" id="113560"/>
    <lineage>
        <taxon>Bacteria</taxon>
        <taxon>Bacillati</taxon>
        <taxon>Actinomycetota</taxon>
        <taxon>Actinomycetes</taxon>
        <taxon>Micromonosporales</taxon>
        <taxon>Micromonosporaceae</taxon>
        <taxon>Winogradskya</taxon>
    </lineage>
</organism>
<evidence type="ECO:0000256" key="1">
    <source>
        <dbReference type="SAM" id="Phobius"/>
    </source>
</evidence>
<accession>A0A919SLJ2</accession>
<feature type="transmembrane region" description="Helical" evidence="1">
    <location>
        <begin position="12"/>
        <end position="30"/>
    </location>
</feature>
<feature type="transmembrane region" description="Helical" evidence="1">
    <location>
        <begin position="36"/>
        <end position="58"/>
    </location>
</feature>
<gene>
    <name evidence="2" type="ORF">Aco04nite_43130</name>
</gene>
<keyword evidence="1" id="KW-1133">Transmembrane helix</keyword>
<evidence type="ECO:0000313" key="2">
    <source>
        <dbReference type="EMBL" id="GIM75000.1"/>
    </source>
</evidence>
<reference evidence="2" key="1">
    <citation type="submission" date="2021-03" db="EMBL/GenBank/DDBJ databases">
        <title>Whole genome shotgun sequence of Actinoplanes consettensis NBRC 14913.</title>
        <authorList>
            <person name="Komaki H."/>
            <person name="Tamura T."/>
        </authorList>
    </citation>
    <scope>NUCLEOTIDE SEQUENCE</scope>
    <source>
        <strain evidence="2">NBRC 14913</strain>
    </source>
</reference>
<protein>
    <submittedName>
        <fullName evidence="2">Uncharacterized protein</fullName>
    </submittedName>
</protein>
<sequence>MAYRDTGRRGVGWPLLIIVLGGGLAAYLFFTGEDGARALSVLQVVVGSLDILTAVYLARRGSAEFTPVGAGRRFGLWMLALLMVVVAAGLFHTSREAGIDAAPMTSAALETGQTVTWHPSAAGVARERLRFTGHLHNTDTSGFCERDSTLTAALIFGGSVRDEATASNGEPMELELGPGGAAREVRLTVAAPEACRMTIDITDAEFVS</sequence>
<keyword evidence="3" id="KW-1185">Reference proteome</keyword>
<name>A0A919SLJ2_9ACTN</name>
<dbReference type="Proteomes" id="UP000680865">
    <property type="component" value="Unassembled WGS sequence"/>
</dbReference>
<dbReference type="EMBL" id="BOQP01000022">
    <property type="protein sequence ID" value="GIM75000.1"/>
    <property type="molecule type" value="Genomic_DNA"/>
</dbReference>
<keyword evidence="1" id="KW-0472">Membrane</keyword>
<keyword evidence="1" id="KW-0812">Transmembrane</keyword>
<proteinExistence type="predicted"/>
<feature type="transmembrane region" description="Helical" evidence="1">
    <location>
        <begin position="70"/>
        <end position="91"/>
    </location>
</feature>
<comment type="caution">
    <text evidence="2">The sequence shown here is derived from an EMBL/GenBank/DDBJ whole genome shotgun (WGS) entry which is preliminary data.</text>
</comment>
<dbReference type="AlphaFoldDB" id="A0A919SLJ2"/>
<evidence type="ECO:0000313" key="3">
    <source>
        <dbReference type="Proteomes" id="UP000680865"/>
    </source>
</evidence>
<dbReference type="RefSeq" id="WP_212999037.1">
    <property type="nucleotide sequence ID" value="NZ_BAAATW010000014.1"/>
</dbReference>